<keyword evidence="2" id="KW-0813">Transport</keyword>
<keyword evidence="3" id="KW-1003">Cell membrane</keyword>
<name>A0A1H9TME5_9LACT</name>
<dbReference type="InterPro" id="IPR050303">
    <property type="entry name" value="GatZ_KbaZ_carbometab"/>
</dbReference>
<dbReference type="PROSITE" id="PS51106">
    <property type="entry name" value="PTS_EIIC_TYPE_4"/>
    <property type="match status" value="1"/>
</dbReference>
<evidence type="ECO:0000313" key="10">
    <source>
        <dbReference type="EMBL" id="SER98109.1"/>
    </source>
</evidence>
<accession>A0A1H9TME5</accession>
<proteinExistence type="predicted"/>
<feature type="transmembrane region" description="Helical" evidence="9">
    <location>
        <begin position="92"/>
        <end position="111"/>
    </location>
</feature>
<keyword evidence="4" id="KW-0762">Sugar transport</keyword>
<organism evidence="10 11">
    <name type="scientific">Isobaculum melis</name>
    <dbReference type="NCBI Taxonomy" id="142588"/>
    <lineage>
        <taxon>Bacteria</taxon>
        <taxon>Bacillati</taxon>
        <taxon>Bacillota</taxon>
        <taxon>Bacilli</taxon>
        <taxon>Lactobacillales</taxon>
        <taxon>Carnobacteriaceae</taxon>
        <taxon>Isobaculum</taxon>
    </lineage>
</organism>
<dbReference type="STRING" id="142588.SAMN04488559_11466"/>
<feature type="transmembrane region" description="Helical" evidence="9">
    <location>
        <begin position="206"/>
        <end position="235"/>
    </location>
</feature>
<evidence type="ECO:0000256" key="3">
    <source>
        <dbReference type="ARBA" id="ARBA00022475"/>
    </source>
</evidence>
<protein>
    <submittedName>
        <fullName evidence="10">PTS system, mannose-specific IIC component</fullName>
    </submittedName>
</protein>
<dbReference type="EMBL" id="FOHA01000014">
    <property type="protein sequence ID" value="SER98109.1"/>
    <property type="molecule type" value="Genomic_DNA"/>
</dbReference>
<keyword evidence="5" id="KW-0598">Phosphotransferase system</keyword>
<dbReference type="AlphaFoldDB" id="A0A1H9TME5"/>
<gene>
    <name evidence="10" type="ORF">SAMN04488559_11466</name>
</gene>
<dbReference type="Proteomes" id="UP000198948">
    <property type="component" value="Unassembled WGS sequence"/>
</dbReference>
<evidence type="ECO:0000256" key="8">
    <source>
        <dbReference type="ARBA" id="ARBA00023136"/>
    </source>
</evidence>
<feature type="transmembrane region" description="Helical" evidence="9">
    <location>
        <begin position="182"/>
        <end position="200"/>
    </location>
</feature>
<dbReference type="InterPro" id="IPR004700">
    <property type="entry name" value="PTS_IIC_man"/>
</dbReference>
<keyword evidence="6 9" id="KW-0812">Transmembrane</keyword>
<dbReference type="RefSeq" id="WP_092653147.1">
    <property type="nucleotide sequence ID" value="NZ_FOHA01000014.1"/>
</dbReference>
<dbReference type="Pfam" id="PF03609">
    <property type="entry name" value="EII-Sor"/>
    <property type="match status" value="1"/>
</dbReference>
<evidence type="ECO:0000256" key="5">
    <source>
        <dbReference type="ARBA" id="ARBA00022683"/>
    </source>
</evidence>
<keyword evidence="8 9" id="KW-0472">Membrane</keyword>
<evidence type="ECO:0000256" key="9">
    <source>
        <dbReference type="SAM" id="Phobius"/>
    </source>
</evidence>
<feature type="transmembrane region" description="Helical" evidence="9">
    <location>
        <begin position="140"/>
        <end position="161"/>
    </location>
</feature>
<evidence type="ECO:0000256" key="7">
    <source>
        <dbReference type="ARBA" id="ARBA00022989"/>
    </source>
</evidence>
<dbReference type="GO" id="GO:0009401">
    <property type="term" value="P:phosphoenolpyruvate-dependent sugar phosphotransferase system"/>
    <property type="evidence" value="ECO:0007669"/>
    <property type="project" value="UniProtKB-KW"/>
</dbReference>
<dbReference type="GO" id="GO:0005886">
    <property type="term" value="C:plasma membrane"/>
    <property type="evidence" value="ECO:0007669"/>
    <property type="project" value="UniProtKB-SubCell"/>
</dbReference>
<dbReference type="PANTHER" id="PTHR32502">
    <property type="entry name" value="N-ACETYLGALACTOSAMINE PERMEASE II COMPONENT-RELATED"/>
    <property type="match status" value="1"/>
</dbReference>
<evidence type="ECO:0000256" key="2">
    <source>
        <dbReference type="ARBA" id="ARBA00022448"/>
    </source>
</evidence>
<dbReference type="OrthoDB" id="1649937at2"/>
<reference evidence="10 11" key="1">
    <citation type="submission" date="2016-10" db="EMBL/GenBank/DDBJ databases">
        <authorList>
            <person name="de Groot N.N."/>
        </authorList>
    </citation>
    <scope>NUCLEOTIDE SEQUENCE [LARGE SCALE GENOMIC DNA]</scope>
    <source>
        <strain evidence="10 11">DSM 13760</strain>
    </source>
</reference>
<keyword evidence="11" id="KW-1185">Reference proteome</keyword>
<evidence type="ECO:0000256" key="1">
    <source>
        <dbReference type="ARBA" id="ARBA00004651"/>
    </source>
</evidence>
<sequence>MVKEALLAMLCMFLCYAGSYITGSSMMDRPIVVGAVAGLMLGDVQTGLIIGATLEAVFMGAVNVGGVISSEPAIATVLAVTFSVVTDISQQAAVTLTIPIGVLAAFVLLFMKNGIMTLFAPILDRFAESNNQKGVTFLHFFTWFIYYGIYSFMAFLGVVLGTKPIQQLVDNIPKSLMAGLETAGGLLPAVGFAILMKMLWDNKLAVFYLLGFVLTVYLKLPAIAVACIGAVIVVATSVRDSDMLRIENAKQKVAAATNSDLSVKDQEEEDFFA</sequence>
<comment type="subcellular location">
    <subcellularLocation>
        <location evidence="1">Cell membrane</location>
        <topology evidence="1">Multi-pass membrane protein</topology>
    </subcellularLocation>
</comment>
<dbReference type="PANTHER" id="PTHR32502:SF8">
    <property type="entry name" value="N-ACETYLGALACTOSAMINE PERMEASE IIC COMPONENT 1"/>
    <property type="match status" value="1"/>
</dbReference>
<feature type="transmembrane region" description="Helical" evidence="9">
    <location>
        <begin position="58"/>
        <end position="85"/>
    </location>
</feature>
<evidence type="ECO:0000256" key="4">
    <source>
        <dbReference type="ARBA" id="ARBA00022597"/>
    </source>
</evidence>
<evidence type="ECO:0000256" key="6">
    <source>
        <dbReference type="ARBA" id="ARBA00022692"/>
    </source>
</evidence>
<evidence type="ECO:0000313" key="11">
    <source>
        <dbReference type="Proteomes" id="UP000198948"/>
    </source>
</evidence>
<keyword evidence="7 9" id="KW-1133">Transmembrane helix</keyword>